<name>A0ABY6YZ63_9BACL</name>
<sequence length="96" mass="10595">MNYFNTSKYARGQLTALMLAICVSFTVFAWPSELSKERAMLAQNPNFTFAPNNHSQTGSLVQSHAAPKTFRVSHSCKGGQLHKYSTVEPDDVQTGV</sequence>
<keyword evidence="2" id="KW-1185">Reference proteome</keyword>
<proteinExistence type="predicted"/>
<reference evidence="1" key="1">
    <citation type="submission" date="2022-08" db="EMBL/GenBank/DDBJ databases">
        <title>Alicyclobacillus dauci DSM2870, complete genome.</title>
        <authorList>
            <person name="Wang Q."/>
            <person name="Cai R."/>
            <person name="Wang Z."/>
        </authorList>
    </citation>
    <scope>NUCLEOTIDE SEQUENCE</scope>
    <source>
        <strain evidence="1">DSM 28700</strain>
    </source>
</reference>
<accession>A0ABY6YZ63</accession>
<dbReference type="Proteomes" id="UP001164803">
    <property type="component" value="Chromosome"/>
</dbReference>
<evidence type="ECO:0000313" key="1">
    <source>
        <dbReference type="EMBL" id="WAH35754.1"/>
    </source>
</evidence>
<organism evidence="1 2">
    <name type="scientific">Alicyclobacillus dauci</name>
    <dbReference type="NCBI Taxonomy" id="1475485"/>
    <lineage>
        <taxon>Bacteria</taxon>
        <taxon>Bacillati</taxon>
        <taxon>Bacillota</taxon>
        <taxon>Bacilli</taxon>
        <taxon>Bacillales</taxon>
        <taxon>Alicyclobacillaceae</taxon>
        <taxon>Alicyclobacillus</taxon>
    </lineage>
</organism>
<dbReference type="RefSeq" id="WP_268043036.1">
    <property type="nucleotide sequence ID" value="NZ_CP104064.1"/>
</dbReference>
<protein>
    <submittedName>
        <fullName evidence="1">Uncharacterized protein</fullName>
    </submittedName>
</protein>
<dbReference type="EMBL" id="CP104064">
    <property type="protein sequence ID" value="WAH35754.1"/>
    <property type="molecule type" value="Genomic_DNA"/>
</dbReference>
<gene>
    <name evidence="1" type="ORF">NZD86_15950</name>
</gene>
<evidence type="ECO:0000313" key="2">
    <source>
        <dbReference type="Proteomes" id="UP001164803"/>
    </source>
</evidence>